<organism evidence="1">
    <name type="scientific">Cucumis melo</name>
    <name type="common">Muskmelon</name>
    <dbReference type="NCBI Taxonomy" id="3656"/>
    <lineage>
        <taxon>Eukaryota</taxon>
        <taxon>Viridiplantae</taxon>
        <taxon>Streptophyta</taxon>
        <taxon>Embryophyta</taxon>
        <taxon>Tracheophyta</taxon>
        <taxon>Spermatophyta</taxon>
        <taxon>Magnoliopsida</taxon>
        <taxon>eudicotyledons</taxon>
        <taxon>Gunneridae</taxon>
        <taxon>Pentapetalae</taxon>
        <taxon>rosids</taxon>
        <taxon>fabids</taxon>
        <taxon>Cucurbitales</taxon>
        <taxon>Cucurbitaceae</taxon>
        <taxon>Benincaseae</taxon>
        <taxon>Cucumis</taxon>
    </lineage>
</organism>
<name>A0A9I9EEN8_CUCME</name>
<dbReference type="EnsemblPlants" id="MELO3C032716.2.1">
    <property type="protein sequence ID" value="MELO3C032716.2.1"/>
    <property type="gene ID" value="MELO3C032716.2"/>
</dbReference>
<accession>A0A9I9EEN8</accession>
<protein>
    <submittedName>
        <fullName evidence="1">Uncharacterized protein</fullName>
    </submittedName>
</protein>
<proteinExistence type="predicted"/>
<dbReference type="AlphaFoldDB" id="A0A9I9EEN8"/>
<sequence>MFVYALPITGFLAQDVGFVEPHTDQPSPNRRTPHWLLLYVVLGVTIVTSQHDCATLV</sequence>
<reference evidence="1" key="1">
    <citation type="submission" date="2023-03" db="UniProtKB">
        <authorList>
            <consortium name="EnsemblPlants"/>
        </authorList>
    </citation>
    <scope>IDENTIFICATION</scope>
</reference>
<dbReference type="Gramene" id="MELO3C032716.2.1">
    <property type="protein sequence ID" value="MELO3C032716.2.1"/>
    <property type="gene ID" value="MELO3C032716.2"/>
</dbReference>
<evidence type="ECO:0000313" key="1">
    <source>
        <dbReference type="EnsemblPlants" id="MELO3C032716.2.1"/>
    </source>
</evidence>